<protein>
    <submittedName>
        <fullName evidence="5">Conserved repeat domain-containing protein</fullName>
    </submittedName>
</protein>
<dbReference type="AlphaFoldDB" id="A0A1G5CRN4"/>
<evidence type="ECO:0000259" key="2">
    <source>
        <dbReference type="Pfam" id="PF01345"/>
    </source>
</evidence>
<name>A0A1G5CRN4_9BACT</name>
<dbReference type="Pfam" id="PF18998">
    <property type="entry name" value="Flg_new_2"/>
    <property type="match status" value="1"/>
</dbReference>
<dbReference type="Gene3D" id="2.60.40.10">
    <property type="entry name" value="Immunoglobulins"/>
    <property type="match status" value="1"/>
</dbReference>
<dbReference type="Pfam" id="PF01345">
    <property type="entry name" value="DUF11"/>
    <property type="match status" value="1"/>
</dbReference>
<evidence type="ECO:0000259" key="3">
    <source>
        <dbReference type="Pfam" id="PF13205"/>
    </source>
</evidence>
<dbReference type="InterPro" id="IPR032812">
    <property type="entry name" value="SbsA_Ig"/>
</dbReference>
<dbReference type="InterPro" id="IPR053784">
    <property type="entry name" value="Choice_anch_U_dom"/>
</dbReference>
<reference evidence="5 6" key="1">
    <citation type="submission" date="2016-10" db="EMBL/GenBank/DDBJ databases">
        <authorList>
            <person name="de Groot N.N."/>
        </authorList>
    </citation>
    <scope>NUCLEOTIDE SEQUENCE [LARGE SCALE GENOMIC DNA]</scope>
    <source>
        <strain evidence="5 6">AA1</strain>
    </source>
</reference>
<dbReference type="InterPro" id="IPR047589">
    <property type="entry name" value="DUF11_rpt"/>
</dbReference>
<accession>A0A1G5CRN4</accession>
<dbReference type="EMBL" id="FMUX01000003">
    <property type="protein sequence ID" value="SCY05113.1"/>
    <property type="molecule type" value="Genomic_DNA"/>
</dbReference>
<feature type="domain" description="Bacterial repeat" evidence="4">
    <location>
        <begin position="217"/>
        <end position="293"/>
    </location>
</feature>
<gene>
    <name evidence="5" type="ORF">SAMN05216233_103171</name>
</gene>
<dbReference type="Pfam" id="PF13205">
    <property type="entry name" value="Big_5"/>
    <property type="match status" value="1"/>
</dbReference>
<dbReference type="STRING" id="419481.SAMN05216233_103171"/>
<evidence type="ECO:0000313" key="5">
    <source>
        <dbReference type="EMBL" id="SCY05113.1"/>
    </source>
</evidence>
<dbReference type="InterPro" id="IPR001434">
    <property type="entry name" value="OmcB-like_DUF11"/>
</dbReference>
<evidence type="ECO:0000259" key="4">
    <source>
        <dbReference type="Pfam" id="PF18998"/>
    </source>
</evidence>
<feature type="domain" description="DUF11" evidence="2">
    <location>
        <begin position="299"/>
        <end position="410"/>
    </location>
</feature>
<feature type="domain" description="SbsA Ig-like" evidence="3">
    <location>
        <begin position="422"/>
        <end position="522"/>
    </location>
</feature>
<dbReference type="InterPro" id="IPR013783">
    <property type="entry name" value="Ig-like_fold"/>
</dbReference>
<evidence type="ECO:0000313" key="6">
    <source>
        <dbReference type="Proteomes" id="UP000198870"/>
    </source>
</evidence>
<keyword evidence="1" id="KW-0732">Signal</keyword>
<organism evidence="5 6">
    <name type="scientific">Desulfoluna spongiiphila</name>
    <dbReference type="NCBI Taxonomy" id="419481"/>
    <lineage>
        <taxon>Bacteria</taxon>
        <taxon>Pseudomonadati</taxon>
        <taxon>Thermodesulfobacteriota</taxon>
        <taxon>Desulfobacteria</taxon>
        <taxon>Desulfobacterales</taxon>
        <taxon>Desulfolunaceae</taxon>
        <taxon>Desulfoluna</taxon>
    </lineage>
</organism>
<dbReference type="Proteomes" id="UP000198870">
    <property type="component" value="Unassembled WGS sequence"/>
</dbReference>
<dbReference type="InterPro" id="IPR044060">
    <property type="entry name" value="Bacterial_rp_domain"/>
</dbReference>
<dbReference type="RefSeq" id="WP_092209345.1">
    <property type="nucleotide sequence ID" value="NZ_FMUX01000003.1"/>
</dbReference>
<keyword evidence="6" id="KW-1185">Reference proteome</keyword>
<proteinExistence type="predicted"/>
<dbReference type="OrthoDB" id="5432059at2"/>
<sequence length="934" mass="99330">MKNKNRLDENQTQGFNRALSEYSQGVRATVSLEEKKTWGLAGLALSVGMAGMVAPPVALAEIYTKALPNSTVSVGGDTYLRMVISGYGNLIATASGSVMLGCYKSPTIAFQGVARSISKNEVCLFQEDAIISNECGPGSADWFDSYGTFVDKHSTGYLGLKFNGGDEDTANDRYGWMQVEVFSNKKVQFIAWGFEDSGASIKAGDTGAPSVEQHPLTVAVQPVGAGTVASSPDGITCGGDCTEELDEGIEVTLTASPAEGYRFAGWSGVACSGTGPCTVTMDAARNVTARFVAEEARSDLGVALGVDAVSPELGDRVTLSLTVRNNGPDDATGVRVFALLPMGLDRVEDDGKGAYDSDLGTWNAGSLTAGEEKKLHVSARVSAKGKLHLGARIMDVDQKDPDVSDDEARLNLTARLPVGTFPWIVGANVADGDTDIPANIAPKAFFGEAMDPGSLSPETVTLLCKGEAVPFGVTYNPDEFSLTLVPTKALSSGSACVWTISKEVMAISGASPSADRVIRFTTVVEGEDQDSDGVPDNLEAYPGDSRRVTVRAATNTGAFELDASSLEGSASFAEVKTLSDCDPTWPEEGKPDGLVFPDGLLAYKVVKMTPGTTLEVPVHIPSGIPSDARVYKVQKGKAYVDITDLCRMEGDTLYLRITDGGRGDEDGLVNGEVKDPFGVAVLPAAPDVDNDSGGSCFIGATQNRGLKSRTVSFGLLVLAVLGGGWSRLRRGLFFGLLFLACSLPLKTIAVAGPLSLAVGGGFATGGSETSVSYKAQESEFTVRYALYPVLRLNYAVSDHFSLELGARYDRYRWDVKPSLNRNVDSDLFGVTVGLGPVWYFDPVKHGDGENGRFFVQGGVIWRYLDADLDYPVGSYKSAPGLEFAGGFQTTDHWEWRFGASWSRHESEEILPGTLGTEDLELMICFFDLAYRFGL</sequence>
<evidence type="ECO:0000256" key="1">
    <source>
        <dbReference type="ARBA" id="ARBA00022729"/>
    </source>
</evidence>
<dbReference type="NCBIfam" id="NF041766">
    <property type="entry name" value="choice_anch_U"/>
    <property type="match status" value="1"/>
</dbReference>
<dbReference type="SUPFAM" id="SSF56935">
    <property type="entry name" value="Porins"/>
    <property type="match status" value="1"/>
</dbReference>
<dbReference type="NCBIfam" id="TIGR01451">
    <property type="entry name" value="B_ant_repeat"/>
    <property type="match status" value="1"/>
</dbReference>